<evidence type="ECO:0000313" key="3">
    <source>
        <dbReference type="EMBL" id="KAF5312524.1"/>
    </source>
</evidence>
<dbReference type="AlphaFoldDB" id="A0A8H5EU65"/>
<name>A0A8H5EU65_9AGAR</name>
<accession>A0A8H5EU65</accession>
<evidence type="ECO:0000259" key="2">
    <source>
        <dbReference type="Pfam" id="PF24883"/>
    </source>
</evidence>
<feature type="domain" description="Nephrocystin 3-like N-terminal" evidence="2">
    <location>
        <begin position="108"/>
        <end position="214"/>
    </location>
</feature>
<dbReference type="OrthoDB" id="5106486at2759"/>
<reference evidence="3 4" key="1">
    <citation type="journal article" date="2020" name="ISME J.">
        <title>Uncovering the hidden diversity of litter-decomposition mechanisms in mushroom-forming fungi.</title>
        <authorList>
            <person name="Floudas D."/>
            <person name="Bentzer J."/>
            <person name="Ahren D."/>
            <person name="Johansson T."/>
            <person name="Persson P."/>
            <person name="Tunlid A."/>
        </authorList>
    </citation>
    <scope>NUCLEOTIDE SEQUENCE [LARGE SCALE GENOMIC DNA]</scope>
    <source>
        <strain evidence="3 4">CBS 101986</strain>
    </source>
</reference>
<gene>
    <name evidence="3" type="ORF">D9619_002563</name>
</gene>
<protein>
    <recommendedName>
        <fullName evidence="2">Nephrocystin 3-like N-terminal domain-containing protein</fullName>
    </recommendedName>
</protein>
<organism evidence="3 4">
    <name type="scientific">Psilocybe cf. subviscida</name>
    <dbReference type="NCBI Taxonomy" id="2480587"/>
    <lineage>
        <taxon>Eukaryota</taxon>
        <taxon>Fungi</taxon>
        <taxon>Dikarya</taxon>
        <taxon>Basidiomycota</taxon>
        <taxon>Agaricomycotina</taxon>
        <taxon>Agaricomycetes</taxon>
        <taxon>Agaricomycetidae</taxon>
        <taxon>Agaricales</taxon>
        <taxon>Agaricineae</taxon>
        <taxon>Strophariaceae</taxon>
        <taxon>Psilocybe</taxon>
    </lineage>
</organism>
<dbReference type="Pfam" id="PF24883">
    <property type="entry name" value="NPHP3_N"/>
    <property type="match status" value="1"/>
</dbReference>
<proteinExistence type="predicted"/>
<keyword evidence="1" id="KW-0677">Repeat</keyword>
<dbReference type="Proteomes" id="UP000567179">
    <property type="component" value="Unassembled WGS sequence"/>
</dbReference>
<keyword evidence="4" id="KW-1185">Reference proteome</keyword>
<dbReference type="InterPro" id="IPR056884">
    <property type="entry name" value="NPHP3-like_N"/>
</dbReference>
<sequence length="286" mass="31999">MEDTFGQPSVIQAESVVVTGGEFSQTITINHIHNHAEHHFEKEIQGLLEFVSDDAFYDSLKHAYPHQYVLTPAEQEIISTATDWALKTNPVGGQRIFHLDISACAAGHFVAQHIAERFEEQKCLCGTFFFRFPEHAIHPERLIVTTLAYQLSANLPDTKPAILGAIRSDPCILTRSTQKQMERLIIEPLRRLSCESPETPDVFIISVAPESCSENILSSITQAVDAVVDKDGCVRFLVLEHDSGRGADFKFLDSPTLVWVAGNYWFFFFFVDSACPLSILDFGDAH</sequence>
<evidence type="ECO:0000313" key="4">
    <source>
        <dbReference type="Proteomes" id="UP000567179"/>
    </source>
</evidence>
<evidence type="ECO:0000256" key="1">
    <source>
        <dbReference type="ARBA" id="ARBA00022737"/>
    </source>
</evidence>
<comment type="caution">
    <text evidence="3">The sequence shown here is derived from an EMBL/GenBank/DDBJ whole genome shotgun (WGS) entry which is preliminary data.</text>
</comment>
<dbReference type="EMBL" id="JAACJJ010000056">
    <property type="protein sequence ID" value="KAF5312524.1"/>
    <property type="molecule type" value="Genomic_DNA"/>
</dbReference>